<evidence type="ECO:0000256" key="3">
    <source>
        <dbReference type="ARBA" id="ARBA00012027"/>
    </source>
</evidence>
<keyword evidence="4" id="KW-0378">Hydrolase</keyword>
<evidence type="ECO:0000256" key="7">
    <source>
        <dbReference type="SAM" id="SignalP"/>
    </source>
</evidence>
<dbReference type="SUPFAM" id="SSF56024">
    <property type="entry name" value="Phospholipase D/nuclease"/>
    <property type="match status" value="2"/>
</dbReference>
<dbReference type="EMBL" id="JACBZM010000001">
    <property type="protein sequence ID" value="NYI47371.1"/>
    <property type="molecule type" value="Genomic_DNA"/>
</dbReference>
<evidence type="ECO:0000256" key="2">
    <source>
        <dbReference type="ARBA" id="ARBA00008664"/>
    </source>
</evidence>
<dbReference type="EC" id="3.1.4.4" evidence="3"/>
<organism evidence="9 10">
    <name type="scientific">Nocardioides aromaticivorans</name>
    <dbReference type="NCBI Taxonomy" id="200618"/>
    <lineage>
        <taxon>Bacteria</taxon>
        <taxon>Bacillati</taxon>
        <taxon>Actinomycetota</taxon>
        <taxon>Actinomycetes</taxon>
        <taxon>Propionibacteriales</taxon>
        <taxon>Nocardioidaceae</taxon>
        <taxon>Nocardioides</taxon>
    </lineage>
</organism>
<proteinExistence type="inferred from homology"/>
<evidence type="ECO:0000256" key="4">
    <source>
        <dbReference type="ARBA" id="ARBA00022801"/>
    </source>
</evidence>
<dbReference type="AlphaFoldDB" id="A0A7Z0CN25"/>
<dbReference type="GO" id="GO:0016042">
    <property type="term" value="P:lipid catabolic process"/>
    <property type="evidence" value="ECO:0007669"/>
    <property type="project" value="UniProtKB-KW"/>
</dbReference>
<accession>A0A7Z0CN25</accession>
<feature type="domain" description="Phospholipase D-like" evidence="8">
    <location>
        <begin position="96"/>
        <end position="216"/>
    </location>
</feature>
<sequence>MRPLRPVHPVRPVRTLLVALLLVAAPVLSAFTDDDAPPAPPPAVTTVAASATDRAADGAAYTFTPRSTLIASDPVRAPHRITDQLVRLIDNVPPGESIEVMTYFLGSPALEAALVDAFRRGVEVRAVFEAHTREDHREGTALGRILNRRSTDRSWVRFTAGSTRASGGAMHQKTWRFSRVGGARFVTVTGSYNASDLADSRAHSLMWQWVDEGVYDAFASVWAAQVRMHDAAPRLRTFRGPDWSAYFSPLTARTPAGDPVMRRLAGIPVGDGTVIRIAMYSMWDTRALWIADRLASMARRGARVVLVAGPTVAPEVRATMRSGGVAVYAGCFRDGTYTHSKDMSASWLSGGRRQYWTWVGSDNWTTDGMASDEAVLGIRSRPMHARFLAYFERLRTRAGGVYEAACRPKEG</sequence>
<comment type="similarity">
    <text evidence="2">Belongs to the phospholipase D family.</text>
</comment>
<feature type="signal peptide" evidence="7">
    <location>
        <begin position="1"/>
        <end position="30"/>
    </location>
</feature>
<keyword evidence="5" id="KW-0442">Lipid degradation</keyword>
<dbReference type="GO" id="GO:0016891">
    <property type="term" value="F:RNA endonuclease activity producing 5'-phosphomonoesters, hydrolytic mechanism"/>
    <property type="evidence" value="ECO:0007669"/>
    <property type="project" value="TreeGrafter"/>
</dbReference>
<protein>
    <recommendedName>
        <fullName evidence="3">phospholipase D</fullName>
        <ecNumber evidence="3">3.1.4.4</ecNumber>
    </recommendedName>
</protein>
<evidence type="ECO:0000259" key="8">
    <source>
        <dbReference type="Pfam" id="PF13091"/>
    </source>
</evidence>
<evidence type="ECO:0000313" key="10">
    <source>
        <dbReference type="Proteomes" id="UP000562045"/>
    </source>
</evidence>
<reference evidence="9 10" key="1">
    <citation type="submission" date="2020-07" db="EMBL/GenBank/DDBJ databases">
        <title>Sequencing the genomes of 1000 actinobacteria strains.</title>
        <authorList>
            <person name="Klenk H.-P."/>
        </authorList>
    </citation>
    <scope>NUCLEOTIDE SEQUENCE [LARGE SCALE GENOMIC DNA]</scope>
    <source>
        <strain evidence="9 10">DSM 15131</strain>
    </source>
</reference>
<comment type="catalytic activity">
    <reaction evidence="1">
        <text>a 1,2-diacyl-sn-glycero-3-phosphocholine + H2O = a 1,2-diacyl-sn-glycero-3-phosphate + choline + H(+)</text>
        <dbReference type="Rhea" id="RHEA:14445"/>
        <dbReference type="ChEBI" id="CHEBI:15354"/>
        <dbReference type="ChEBI" id="CHEBI:15377"/>
        <dbReference type="ChEBI" id="CHEBI:15378"/>
        <dbReference type="ChEBI" id="CHEBI:57643"/>
        <dbReference type="ChEBI" id="CHEBI:58608"/>
        <dbReference type="EC" id="3.1.4.4"/>
    </reaction>
</comment>
<dbReference type="InterPro" id="IPR051406">
    <property type="entry name" value="PLD_domain"/>
</dbReference>
<dbReference type="PANTHER" id="PTHR43856:SF1">
    <property type="entry name" value="MITOCHONDRIAL CARDIOLIPIN HYDROLASE"/>
    <property type="match status" value="1"/>
</dbReference>
<dbReference type="GO" id="GO:0004630">
    <property type="term" value="F:phospholipase D activity"/>
    <property type="evidence" value="ECO:0007669"/>
    <property type="project" value="UniProtKB-EC"/>
</dbReference>
<comment type="caution">
    <text evidence="9">The sequence shown here is derived from an EMBL/GenBank/DDBJ whole genome shotgun (WGS) entry which is preliminary data.</text>
</comment>
<dbReference type="InterPro" id="IPR025202">
    <property type="entry name" value="PLD-like_dom"/>
</dbReference>
<gene>
    <name evidence="9" type="ORF">BJ993_004451</name>
</gene>
<dbReference type="RefSeq" id="WP_179651331.1">
    <property type="nucleotide sequence ID" value="NZ_JACBZM010000001.1"/>
</dbReference>
<dbReference type="Proteomes" id="UP000562045">
    <property type="component" value="Unassembled WGS sequence"/>
</dbReference>
<dbReference type="Pfam" id="PF13091">
    <property type="entry name" value="PLDc_2"/>
    <property type="match status" value="1"/>
</dbReference>
<dbReference type="PANTHER" id="PTHR43856">
    <property type="entry name" value="CARDIOLIPIN HYDROLASE"/>
    <property type="match status" value="1"/>
</dbReference>
<keyword evidence="7" id="KW-0732">Signal</keyword>
<evidence type="ECO:0000256" key="6">
    <source>
        <dbReference type="ARBA" id="ARBA00023098"/>
    </source>
</evidence>
<evidence type="ECO:0000313" key="9">
    <source>
        <dbReference type="EMBL" id="NYI47371.1"/>
    </source>
</evidence>
<keyword evidence="6" id="KW-0443">Lipid metabolism</keyword>
<evidence type="ECO:0000256" key="5">
    <source>
        <dbReference type="ARBA" id="ARBA00022963"/>
    </source>
</evidence>
<evidence type="ECO:0000256" key="1">
    <source>
        <dbReference type="ARBA" id="ARBA00000798"/>
    </source>
</evidence>
<name>A0A7Z0CN25_9ACTN</name>
<dbReference type="Gene3D" id="3.30.870.10">
    <property type="entry name" value="Endonuclease Chain A"/>
    <property type="match status" value="2"/>
</dbReference>
<feature type="chain" id="PRO_5031520280" description="phospholipase D" evidence="7">
    <location>
        <begin position="31"/>
        <end position="411"/>
    </location>
</feature>